<protein>
    <submittedName>
        <fullName evidence="2">Uncharacterized protein</fullName>
    </submittedName>
</protein>
<dbReference type="Proteomes" id="UP000799092">
    <property type="component" value="Unassembled WGS sequence"/>
</dbReference>
<dbReference type="OrthoDB" id="2973147at2"/>
<feature type="transmembrane region" description="Helical" evidence="1">
    <location>
        <begin position="6"/>
        <end position="23"/>
    </location>
</feature>
<keyword evidence="1" id="KW-0812">Transmembrane</keyword>
<dbReference type="EMBL" id="WJNG01000010">
    <property type="protein sequence ID" value="MRH43528.1"/>
    <property type="molecule type" value="Genomic_DNA"/>
</dbReference>
<proteinExistence type="predicted"/>
<gene>
    <name evidence="2" type="ORF">GH741_12645</name>
</gene>
<evidence type="ECO:0000313" key="3">
    <source>
        <dbReference type="Proteomes" id="UP000799092"/>
    </source>
</evidence>
<evidence type="ECO:0000256" key="1">
    <source>
        <dbReference type="SAM" id="Phobius"/>
    </source>
</evidence>
<sequence>MASIWVLLSIIAIFTLPILYGIIRDFFGWNNNKFYGDEMNKKKNKKNITDKVYEKNSYYW</sequence>
<keyword evidence="1" id="KW-0472">Membrane</keyword>
<dbReference type="AlphaFoldDB" id="A0A6A8DCY3"/>
<name>A0A6A8DCY3_9BACI</name>
<reference evidence="2" key="1">
    <citation type="submission" date="2019-11" db="EMBL/GenBank/DDBJ databases">
        <authorList>
            <person name="Li J."/>
        </authorList>
    </citation>
    <scope>NUCLEOTIDE SEQUENCE</scope>
    <source>
        <strain evidence="2">B6B</strain>
    </source>
</reference>
<accession>A0A6A8DCY3</accession>
<evidence type="ECO:0000313" key="2">
    <source>
        <dbReference type="EMBL" id="MRH43528.1"/>
    </source>
</evidence>
<keyword evidence="3" id="KW-1185">Reference proteome</keyword>
<comment type="caution">
    <text evidence="2">The sequence shown here is derived from an EMBL/GenBank/DDBJ whole genome shotgun (WGS) entry which is preliminary data.</text>
</comment>
<organism evidence="2 3">
    <name type="scientific">Aquibacillus halophilus</name>
    <dbReference type="NCBI Taxonomy" id="930132"/>
    <lineage>
        <taxon>Bacteria</taxon>
        <taxon>Bacillati</taxon>
        <taxon>Bacillota</taxon>
        <taxon>Bacilli</taxon>
        <taxon>Bacillales</taxon>
        <taxon>Bacillaceae</taxon>
        <taxon>Aquibacillus</taxon>
    </lineage>
</organism>
<keyword evidence="1" id="KW-1133">Transmembrane helix</keyword>
<dbReference type="RefSeq" id="WP_153737158.1">
    <property type="nucleotide sequence ID" value="NZ_WJNG01000010.1"/>
</dbReference>